<sequence>MEPLSIEKGMIQDFMPSFFELSSDRFIDEFQGLEAAIDGHLLDHDSHPIVPTFTAFFERVYHGVRFDVSNFSALDAMALLSFNEAYCKESKYQAIQTNLTEIAEDVMYSTDAFDIPLLAFQLLYHPRKIKNNDKDYEFIADALEWLIDQFDMKEFFYVQSNDQEWTEGKKLHAPKNADYDPERNKFFFHLVQMLDSNNTKKDVFRMKGFGEGCFELLKQYFPENEEFFRRVCGMDKSYNKDDSSSSSPSSLKRNVDQVNEPEENSSSKMMKKTE</sequence>
<gene>
    <name evidence="2" type="ORF">C9374_007170</name>
</gene>
<reference evidence="2 3" key="1">
    <citation type="journal article" date="2018" name="BMC Genomics">
        <title>The genome of Naegleria lovaniensis, the basis for a comparative approach to unravel pathogenicity factors of the human pathogenic amoeba N. fowleri.</title>
        <authorList>
            <person name="Liechti N."/>
            <person name="Schurch N."/>
            <person name="Bruggmann R."/>
            <person name="Wittwer M."/>
        </authorList>
    </citation>
    <scope>NUCLEOTIDE SEQUENCE [LARGE SCALE GENOMIC DNA]</scope>
    <source>
        <strain evidence="2 3">ATCC 30569</strain>
    </source>
</reference>
<feature type="region of interest" description="Disordered" evidence="1">
    <location>
        <begin position="238"/>
        <end position="274"/>
    </location>
</feature>
<comment type="caution">
    <text evidence="2">The sequence shown here is derived from an EMBL/GenBank/DDBJ whole genome shotgun (WGS) entry which is preliminary data.</text>
</comment>
<evidence type="ECO:0000313" key="2">
    <source>
        <dbReference type="EMBL" id="KAG2393639.1"/>
    </source>
</evidence>
<accession>A0AA88KSF6</accession>
<dbReference type="AlphaFoldDB" id="A0AA88KSF6"/>
<keyword evidence="3" id="KW-1185">Reference proteome</keyword>
<evidence type="ECO:0000256" key="1">
    <source>
        <dbReference type="SAM" id="MobiDB-lite"/>
    </source>
</evidence>
<dbReference type="GeneID" id="68099624"/>
<dbReference type="EMBL" id="PYSW02000002">
    <property type="protein sequence ID" value="KAG2393639.1"/>
    <property type="molecule type" value="Genomic_DNA"/>
</dbReference>
<organism evidence="2 3">
    <name type="scientific">Naegleria lovaniensis</name>
    <name type="common">Amoeba</name>
    <dbReference type="NCBI Taxonomy" id="51637"/>
    <lineage>
        <taxon>Eukaryota</taxon>
        <taxon>Discoba</taxon>
        <taxon>Heterolobosea</taxon>
        <taxon>Tetramitia</taxon>
        <taxon>Eutetramitia</taxon>
        <taxon>Vahlkampfiidae</taxon>
        <taxon>Naegleria</taxon>
    </lineage>
</organism>
<name>A0AA88KSF6_NAELO</name>
<dbReference type="RefSeq" id="XP_044555533.1">
    <property type="nucleotide sequence ID" value="XM_044697112.1"/>
</dbReference>
<dbReference type="Proteomes" id="UP000816034">
    <property type="component" value="Unassembled WGS sequence"/>
</dbReference>
<evidence type="ECO:0000313" key="3">
    <source>
        <dbReference type="Proteomes" id="UP000816034"/>
    </source>
</evidence>
<protein>
    <submittedName>
        <fullName evidence="2">Uncharacterized protein</fullName>
    </submittedName>
</protein>
<proteinExistence type="predicted"/>